<organism evidence="2 3">
    <name type="scientific">Kalanchoe fedtschenkoi</name>
    <name type="common">Lavender scallops</name>
    <name type="synonym">South American air plant</name>
    <dbReference type="NCBI Taxonomy" id="63787"/>
    <lineage>
        <taxon>Eukaryota</taxon>
        <taxon>Viridiplantae</taxon>
        <taxon>Streptophyta</taxon>
        <taxon>Embryophyta</taxon>
        <taxon>Tracheophyta</taxon>
        <taxon>Spermatophyta</taxon>
        <taxon>Magnoliopsida</taxon>
        <taxon>eudicotyledons</taxon>
        <taxon>Gunneridae</taxon>
        <taxon>Pentapetalae</taxon>
        <taxon>Saxifragales</taxon>
        <taxon>Crassulaceae</taxon>
        <taxon>Kalanchoe</taxon>
    </lineage>
</organism>
<keyword evidence="3" id="KW-1185">Reference proteome</keyword>
<dbReference type="Gramene" id="Kaladp0024s0988.1.v1.1">
    <property type="protein sequence ID" value="Kaladp0024s0988.1.v1.1.CDS.1"/>
    <property type="gene ID" value="Kaladp0024s0988.v1.1"/>
</dbReference>
<dbReference type="Proteomes" id="UP000594263">
    <property type="component" value="Unplaced"/>
</dbReference>
<name>A0A7N0T8I2_KALFE</name>
<dbReference type="InterPro" id="IPR003676">
    <property type="entry name" value="SAUR_fam"/>
</dbReference>
<evidence type="ECO:0000256" key="1">
    <source>
        <dbReference type="ARBA" id="ARBA00006974"/>
    </source>
</evidence>
<dbReference type="Pfam" id="PF02519">
    <property type="entry name" value="Auxin_inducible"/>
    <property type="match status" value="1"/>
</dbReference>
<dbReference type="AlphaFoldDB" id="A0A7N0T8I2"/>
<sequence>MAKGTRLLKGVQRKQSARRVVQNSDSADVPKGFFAVYVGETQRKRFMVPISHLKHPSFQTLLRLAEEEFGFDHATGGLIIPCREEAFVTLMSQI</sequence>
<proteinExistence type="inferred from homology"/>
<accession>A0A7N0T8I2</accession>
<evidence type="ECO:0000313" key="2">
    <source>
        <dbReference type="EnsemblPlants" id="Kaladp0024s0988.1.v1.1.CDS.1"/>
    </source>
</evidence>
<dbReference type="OMA" id="VCYLNKP"/>
<dbReference type="GO" id="GO:0009733">
    <property type="term" value="P:response to auxin"/>
    <property type="evidence" value="ECO:0007669"/>
    <property type="project" value="InterPro"/>
</dbReference>
<dbReference type="EnsemblPlants" id="Kaladp0024s0988.1.v1.1">
    <property type="protein sequence ID" value="Kaladp0024s0988.1.v1.1.CDS.1"/>
    <property type="gene ID" value="Kaladp0024s0988.v1.1"/>
</dbReference>
<reference evidence="2" key="1">
    <citation type="submission" date="2021-01" db="UniProtKB">
        <authorList>
            <consortium name="EnsemblPlants"/>
        </authorList>
    </citation>
    <scope>IDENTIFICATION</scope>
</reference>
<comment type="similarity">
    <text evidence="1">Belongs to the ARG7 family.</text>
</comment>
<evidence type="ECO:0008006" key="4">
    <source>
        <dbReference type="Google" id="ProtNLM"/>
    </source>
</evidence>
<evidence type="ECO:0000313" key="3">
    <source>
        <dbReference type="Proteomes" id="UP000594263"/>
    </source>
</evidence>
<protein>
    <recommendedName>
        <fullName evidence="4">Small auxin up regulated protein</fullName>
    </recommendedName>
</protein>
<dbReference type="PANTHER" id="PTHR31929">
    <property type="entry name" value="SAUR-LIKE AUXIN-RESPONSIVE PROTEIN FAMILY-RELATED"/>
    <property type="match status" value="1"/>
</dbReference>